<evidence type="ECO:0000256" key="8">
    <source>
        <dbReference type="ARBA" id="ARBA00022989"/>
    </source>
</evidence>
<evidence type="ECO:0000256" key="1">
    <source>
        <dbReference type="ARBA" id="ARBA00000085"/>
    </source>
</evidence>
<dbReference type="InterPro" id="IPR005467">
    <property type="entry name" value="His_kinase_dom"/>
</dbReference>
<keyword evidence="7 12" id="KW-0418">Kinase</keyword>
<keyword evidence="6 10" id="KW-0812">Transmembrane</keyword>
<dbReference type="InterPro" id="IPR003594">
    <property type="entry name" value="HATPase_dom"/>
</dbReference>
<dbReference type="PANTHER" id="PTHR45436">
    <property type="entry name" value="SENSOR HISTIDINE KINASE YKOH"/>
    <property type="match status" value="1"/>
</dbReference>
<evidence type="ECO:0000313" key="13">
    <source>
        <dbReference type="Proteomes" id="UP000183926"/>
    </source>
</evidence>
<dbReference type="CDD" id="cd00082">
    <property type="entry name" value="HisKA"/>
    <property type="match status" value="1"/>
</dbReference>
<evidence type="ECO:0000256" key="5">
    <source>
        <dbReference type="ARBA" id="ARBA00022679"/>
    </source>
</evidence>
<evidence type="ECO:0000259" key="11">
    <source>
        <dbReference type="PROSITE" id="PS50109"/>
    </source>
</evidence>
<sequence>MKSDHSHPLGLRQRLLLWILLPLIAVFTGSILLDYRLAQETANTAYDHSLNDAVLDIVAYIQTTGLNPGLHLTPEAEAMLRSDATDKIFFAIRGPDQQLLAGDADLPIYPGSLRTRPIFVDDIYQDEEIRATTHRVAINGNEITITVAETMRERNHASHRILAAIAFPNLMIVVATLLVIYFGVRRGLVPLVHIENQIASRSPRDLRALDIEHVPREIHPMLTRLNELFESLRLAAAAQQRFLADAAHQLRTPLAGLQTQIELVAAEGKYLRNEERLARIEESVERIAHLVTQLLIYAQTEPAASANQIFQPVALHELAESAASTFIDRALIKDIDLGFEIEPAVTEGIAWMLREALGNLIDNALRYCPAGSTITVCSGIRFDHPYLAVEDNGPGIPIEERDKVFERFYRIPGSVSGGCGLGLSIVQEIAQLHTATINFSELAGGGLTVVLTFPANDMKNE</sequence>
<keyword evidence="8 10" id="KW-1133">Transmembrane helix</keyword>
<dbReference type="OrthoDB" id="8583694at2"/>
<comment type="catalytic activity">
    <reaction evidence="1">
        <text>ATP + protein L-histidine = ADP + protein N-phospho-L-histidine.</text>
        <dbReference type="EC" id="2.7.13.3"/>
    </reaction>
</comment>
<dbReference type="PRINTS" id="PR00344">
    <property type="entry name" value="BCTRLSENSOR"/>
</dbReference>
<dbReference type="InterPro" id="IPR036890">
    <property type="entry name" value="HATPase_C_sf"/>
</dbReference>
<dbReference type="AlphaFoldDB" id="A0A1I7EUU5"/>
<dbReference type="Pfam" id="PF08521">
    <property type="entry name" value="2CSK_N"/>
    <property type="match status" value="1"/>
</dbReference>
<dbReference type="SUPFAM" id="SSF47384">
    <property type="entry name" value="Homodimeric domain of signal transducing histidine kinase"/>
    <property type="match status" value="1"/>
</dbReference>
<organism evidence="12 13">
    <name type="scientific">Nitrosomonas eutropha</name>
    <dbReference type="NCBI Taxonomy" id="916"/>
    <lineage>
        <taxon>Bacteria</taxon>
        <taxon>Pseudomonadati</taxon>
        <taxon>Pseudomonadota</taxon>
        <taxon>Betaproteobacteria</taxon>
        <taxon>Nitrosomonadales</taxon>
        <taxon>Nitrosomonadaceae</taxon>
        <taxon>Nitrosomonas</taxon>
    </lineage>
</organism>
<evidence type="ECO:0000256" key="10">
    <source>
        <dbReference type="SAM" id="Phobius"/>
    </source>
</evidence>
<dbReference type="InterPro" id="IPR050428">
    <property type="entry name" value="TCS_sensor_his_kinase"/>
</dbReference>
<keyword evidence="4" id="KW-0597">Phosphoprotein</keyword>
<evidence type="ECO:0000256" key="2">
    <source>
        <dbReference type="ARBA" id="ARBA00004370"/>
    </source>
</evidence>
<dbReference type="GO" id="GO:0005886">
    <property type="term" value="C:plasma membrane"/>
    <property type="evidence" value="ECO:0007669"/>
    <property type="project" value="TreeGrafter"/>
</dbReference>
<feature type="domain" description="Histidine kinase" evidence="11">
    <location>
        <begin position="245"/>
        <end position="457"/>
    </location>
</feature>
<protein>
    <recommendedName>
        <fullName evidence="3">histidine kinase</fullName>
        <ecNumber evidence="3">2.7.13.3</ecNumber>
    </recommendedName>
</protein>
<dbReference type="RefSeq" id="WP_074925863.1">
    <property type="nucleotide sequence ID" value="NZ_FPBL01000001.1"/>
</dbReference>
<accession>A0A1I7EUU5</accession>
<proteinExistence type="predicted"/>
<keyword evidence="9 10" id="KW-0472">Membrane</keyword>
<dbReference type="SMART" id="SM00388">
    <property type="entry name" value="HisKA"/>
    <property type="match status" value="1"/>
</dbReference>
<keyword evidence="5" id="KW-0808">Transferase</keyword>
<dbReference type="EC" id="2.7.13.3" evidence="3"/>
<dbReference type="PROSITE" id="PS50109">
    <property type="entry name" value="HIS_KIN"/>
    <property type="match status" value="1"/>
</dbReference>
<evidence type="ECO:0000256" key="6">
    <source>
        <dbReference type="ARBA" id="ARBA00022692"/>
    </source>
</evidence>
<evidence type="ECO:0000256" key="9">
    <source>
        <dbReference type="ARBA" id="ARBA00023136"/>
    </source>
</evidence>
<dbReference type="Gene3D" id="1.10.287.130">
    <property type="match status" value="1"/>
</dbReference>
<dbReference type="Proteomes" id="UP000183926">
    <property type="component" value="Unassembled WGS sequence"/>
</dbReference>
<evidence type="ECO:0000256" key="3">
    <source>
        <dbReference type="ARBA" id="ARBA00012438"/>
    </source>
</evidence>
<dbReference type="InterPro" id="IPR003661">
    <property type="entry name" value="HisK_dim/P_dom"/>
</dbReference>
<dbReference type="Gene3D" id="3.30.565.10">
    <property type="entry name" value="Histidine kinase-like ATPase, C-terminal domain"/>
    <property type="match status" value="1"/>
</dbReference>
<dbReference type="SUPFAM" id="SSF55874">
    <property type="entry name" value="ATPase domain of HSP90 chaperone/DNA topoisomerase II/histidine kinase"/>
    <property type="match status" value="1"/>
</dbReference>
<dbReference type="InterPro" id="IPR013727">
    <property type="entry name" value="2CSK_N"/>
</dbReference>
<evidence type="ECO:0000256" key="7">
    <source>
        <dbReference type="ARBA" id="ARBA00022777"/>
    </source>
</evidence>
<dbReference type="Pfam" id="PF00512">
    <property type="entry name" value="HisKA"/>
    <property type="match status" value="1"/>
</dbReference>
<dbReference type="EMBL" id="FPBL01000001">
    <property type="protein sequence ID" value="SFU27691.1"/>
    <property type="molecule type" value="Genomic_DNA"/>
</dbReference>
<dbReference type="Pfam" id="PF02518">
    <property type="entry name" value="HATPase_c"/>
    <property type="match status" value="1"/>
</dbReference>
<feature type="transmembrane region" description="Helical" evidence="10">
    <location>
        <begin position="161"/>
        <end position="184"/>
    </location>
</feature>
<name>A0A1I7EUU5_9PROT</name>
<feature type="transmembrane region" description="Helical" evidence="10">
    <location>
        <begin position="15"/>
        <end position="33"/>
    </location>
</feature>
<dbReference type="SMART" id="SM00387">
    <property type="entry name" value="HATPase_c"/>
    <property type="match status" value="1"/>
</dbReference>
<evidence type="ECO:0000256" key="4">
    <source>
        <dbReference type="ARBA" id="ARBA00022553"/>
    </source>
</evidence>
<comment type="subcellular location">
    <subcellularLocation>
        <location evidence="2">Membrane</location>
    </subcellularLocation>
</comment>
<dbReference type="PANTHER" id="PTHR45436:SF1">
    <property type="entry name" value="SENSOR PROTEIN QSEC"/>
    <property type="match status" value="1"/>
</dbReference>
<gene>
    <name evidence="12" type="ORF">SAMN05216339_10179</name>
</gene>
<dbReference type="InterPro" id="IPR004358">
    <property type="entry name" value="Sig_transdc_His_kin-like_C"/>
</dbReference>
<dbReference type="InterPro" id="IPR036097">
    <property type="entry name" value="HisK_dim/P_sf"/>
</dbReference>
<evidence type="ECO:0000313" key="12">
    <source>
        <dbReference type="EMBL" id="SFU27691.1"/>
    </source>
</evidence>
<reference evidence="12 13" key="1">
    <citation type="submission" date="2016-10" db="EMBL/GenBank/DDBJ databases">
        <authorList>
            <person name="de Groot N.N."/>
        </authorList>
    </citation>
    <scope>NUCLEOTIDE SEQUENCE [LARGE SCALE GENOMIC DNA]</scope>
    <source>
        <strain evidence="12 13">Nm24</strain>
    </source>
</reference>
<dbReference type="GO" id="GO:0000155">
    <property type="term" value="F:phosphorelay sensor kinase activity"/>
    <property type="evidence" value="ECO:0007669"/>
    <property type="project" value="InterPro"/>
</dbReference>